<dbReference type="EMBL" id="CP044418">
    <property type="protein sequence ID" value="QOY41450.1"/>
    <property type="molecule type" value="Genomic_DNA"/>
</dbReference>
<name>A0A7S7LG03_CRYPV</name>
<dbReference type="PRINTS" id="PR00405">
    <property type="entry name" value="REVINTRACTNG"/>
</dbReference>
<protein>
    <recommendedName>
        <fullName evidence="2">Arf-GAP domain-containing protein</fullName>
    </recommendedName>
</protein>
<evidence type="ECO:0000256" key="1">
    <source>
        <dbReference type="PROSITE-ProRule" id="PRU00288"/>
    </source>
</evidence>
<keyword evidence="1" id="KW-0862">Zinc</keyword>
<dbReference type="Gene3D" id="1.10.220.150">
    <property type="entry name" value="Arf GTPase activating protein"/>
    <property type="match status" value="1"/>
</dbReference>
<evidence type="ECO:0000313" key="3">
    <source>
        <dbReference type="EMBL" id="QOY41450.1"/>
    </source>
</evidence>
<dbReference type="InterPro" id="IPR037278">
    <property type="entry name" value="ARFGAP/RecO"/>
</dbReference>
<feature type="domain" description="Arf-GAP" evidence="2">
    <location>
        <begin position="8"/>
        <end position="124"/>
    </location>
</feature>
<proteinExistence type="predicted"/>
<evidence type="ECO:0000259" key="2">
    <source>
        <dbReference type="PROSITE" id="PS50115"/>
    </source>
</evidence>
<dbReference type="VEuPathDB" id="CryptoDB:CPATCC_0021950"/>
<keyword evidence="1" id="KW-0479">Metal-binding</keyword>
<evidence type="ECO:0000313" key="4">
    <source>
        <dbReference type="Proteomes" id="UP000593906"/>
    </source>
</evidence>
<keyword evidence="1" id="KW-0863">Zinc-finger</keyword>
<dbReference type="SUPFAM" id="SSF57863">
    <property type="entry name" value="ArfGap/RecO-like zinc finger"/>
    <property type="match status" value="1"/>
</dbReference>
<dbReference type="AlphaFoldDB" id="A0A7S7LG03"/>
<dbReference type="InterPro" id="IPR038508">
    <property type="entry name" value="ArfGAP_dom_sf"/>
</dbReference>
<reference evidence="3 4" key="1">
    <citation type="submission" date="2019-09" db="EMBL/GenBank/DDBJ databases">
        <title>Consistent, comparative and evidence-based genome assembly and annotation for Cryptosporidium parvum, C. hominis and C. tyzzeri.</title>
        <authorList>
            <person name="Baptista R.P."/>
            <person name="Li Y."/>
            <person name="Sateriale A."/>
            <person name="Ansell B."/>
            <person name="Jex A."/>
            <person name="Sanders M."/>
            <person name="Brooks K."/>
            <person name="Tracey A."/>
            <person name="Berriman M."/>
            <person name="Striepen B."/>
            <person name="Cotton J.A."/>
            <person name="Kissinger J.C."/>
        </authorList>
    </citation>
    <scope>NUCLEOTIDE SEQUENCE [LARGE SCALE GENOMIC DNA]</scope>
    <source>
        <strain evidence="3 4">IOWA-ATCC</strain>
    </source>
</reference>
<dbReference type="PROSITE" id="PS50115">
    <property type="entry name" value="ARFGAP"/>
    <property type="match status" value="1"/>
</dbReference>
<dbReference type="SMART" id="SM00105">
    <property type="entry name" value="ArfGap"/>
    <property type="match status" value="1"/>
</dbReference>
<dbReference type="InterPro" id="IPR001164">
    <property type="entry name" value="ArfGAP_dom"/>
</dbReference>
<dbReference type="GO" id="GO:0008270">
    <property type="term" value="F:zinc ion binding"/>
    <property type="evidence" value="ECO:0007669"/>
    <property type="project" value="UniProtKB-KW"/>
</dbReference>
<dbReference type="GO" id="GO:0005096">
    <property type="term" value="F:GTPase activator activity"/>
    <property type="evidence" value="ECO:0007669"/>
    <property type="project" value="InterPro"/>
</dbReference>
<dbReference type="InterPro" id="IPR044820">
    <property type="entry name" value="AGD14-like"/>
</dbReference>
<organism evidence="3 4">
    <name type="scientific">Cryptosporidium parvum</name>
    <dbReference type="NCBI Taxonomy" id="5807"/>
    <lineage>
        <taxon>Eukaryota</taxon>
        <taxon>Sar</taxon>
        <taxon>Alveolata</taxon>
        <taxon>Apicomplexa</taxon>
        <taxon>Conoidasida</taxon>
        <taxon>Coccidia</taxon>
        <taxon>Eucoccidiorida</taxon>
        <taxon>Eimeriorina</taxon>
        <taxon>Cryptosporidiidae</taxon>
        <taxon>Cryptosporidium</taxon>
    </lineage>
</organism>
<dbReference type="OMA" id="AWYESIN"/>
<accession>A0A7S7LG03</accession>
<dbReference type="Pfam" id="PF01412">
    <property type="entry name" value="ArfGap"/>
    <property type="match status" value="1"/>
</dbReference>
<sequence>MSLIFDETELIERLRSFQKSCIENRKCANCNEIGPNYVCINFGTFVCSVCSGIHREFNHKVKGISLSKWKFDEIRLICSLGNKKDFLTFLGNRDFNSLGPPPNSNNHLILKEFIRNKYINRIWINQSLYNLYYLNLSSIQDSLPKSQTNNSKNPYKTFQPNNITEYEHKNYDNSNLNAKKNFIDRNPFSFIN</sequence>
<dbReference type="PANTHER" id="PTHR46085">
    <property type="entry name" value="ARFGAP/RECO-RELATED"/>
    <property type="match status" value="1"/>
</dbReference>
<dbReference type="Proteomes" id="UP000593906">
    <property type="component" value="Chromosome 5"/>
</dbReference>
<gene>
    <name evidence="3" type="ORF">CPATCC_002005</name>
</gene>